<keyword evidence="3" id="KW-1185">Reference proteome</keyword>
<feature type="domain" description="PknH-like extracellular" evidence="1">
    <location>
        <begin position="36"/>
        <end position="219"/>
    </location>
</feature>
<dbReference type="Pfam" id="PF14032">
    <property type="entry name" value="PknH_C"/>
    <property type="match status" value="1"/>
</dbReference>
<comment type="caution">
    <text evidence="2">The sequence shown here is derived from an EMBL/GenBank/DDBJ whole genome shotgun (WGS) entry which is preliminary data.</text>
</comment>
<evidence type="ECO:0000259" key="1">
    <source>
        <dbReference type="Pfam" id="PF14032"/>
    </source>
</evidence>
<organism evidence="2 3">
    <name type="scientific">Nocardia aurantia</name>
    <dbReference type="NCBI Taxonomy" id="2585199"/>
    <lineage>
        <taxon>Bacteria</taxon>
        <taxon>Bacillati</taxon>
        <taxon>Actinomycetota</taxon>
        <taxon>Actinomycetes</taxon>
        <taxon>Mycobacteriales</taxon>
        <taxon>Nocardiaceae</taxon>
        <taxon>Nocardia</taxon>
    </lineage>
</organism>
<accession>A0A7K0DHT6</accession>
<sequence length="220" mass="23035">MALLPRGFGIGAVSAAFVAASGCSVVGGSATPDYPAGSIDAALMSMHDAGGRVGSALWFRIDAGKPDAAQSVTPPDCQVAATPASDLVFGNSWTGFRLSTFQENANTWDHSLTQAVGRYDNAERARDAFAKLTQGLTTCGDKEIAVLGTADAVDSKWRNHIDVSTGDTARWNAEQLDATDWRCYREARLKEAVLLQVALCQSGNGQPAATAIADKVAAKL</sequence>
<dbReference type="Gene3D" id="3.40.1000.70">
    <property type="entry name" value="PknH-like extracellular domain"/>
    <property type="match status" value="1"/>
</dbReference>
<gene>
    <name evidence="2" type="ORF">NRB56_04150</name>
</gene>
<proteinExistence type="predicted"/>
<dbReference type="PROSITE" id="PS51257">
    <property type="entry name" value="PROKAR_LIPOPROTEIN"/>
    <property type="match status" value="1"/>
</dbReference>
<dbReference type="EMBL" id="WEGI01000001">
    <property type="protein sequence ID" value="MQY24862.1"/>
    <property type="molecule type" value="Genomic_DNA"/>
</dbReference>
<protein>
    <recommendedName>
        <fullName evidence="1">PknH-like extracellular domain-containing protein</fullName>
    </recommendedName>
</protein>
<evidence type="ECO:0000313" key="3">
    <source>
        <dbReference type="Proteomes" id="UP000431401"/>
    </source>
</evidence>
<dbReference type="InterPro" id="IPR026954">
    <property type="entry name" value="PknH-like_Extracell"/>
</dbReference>
<name>A0A7K0DHT6_9NOCA</name>
<reference evidence="2 3" key="1">
    <citation type="submission" date="2019-10" db="EMBL/GenBank/DDBJ databases">
        <title>Nocardia macrotermitis sp. nov. and Nocardia aurantia sp. nov., isolated from the gut of fungus growing-termite Macrotermes natalensis.</title>
        <authorList>
            <person name="Benndorf R."/>
            <person name="Schwitalla J."/>
            <person name="Martin K."/>
            <person name="De Beer W."/>
            <person name="Kaster A.-K."/>
            <person name="Vollmers J."/>
            <person name="Poulsen M."/>
            <person name="Beemelmanns C."/>
        </authorList>
    </citation>
    <scope>NUCLEOTIDE SEQUENCE [LARGE SCALE GENOMIC DNA]</scope>
    <source>
        <strain evidence="2 3">RB56</strain>
    </source>
</reference>
<dbReference type="RefSeq" id="WP_194290692.1">
    <property type="nucleotide sequence ID" value="NZ_WEGI01000001.1"/>
</dbReference>
<dbReference type="AlphaFoldDB" id="A0A7K0DHT6"/>
<evidence type="ECO:0000313" key="2">
    <source>
        <dbReference type="EMBL" id="MQY24862.1"/>
    </source>
</evidence>
<dbReference type="InterPro" id="IPR038232">
    <property type="entry name" value="PknH-like_Extracell_sf"/>
</dbReference>
<dbReference type="Proteomes" id="UP000431401">
    <property type="component" value="Unassembled WGS sequence"/>
</dbReference>